<dbReference type="EMBL" id="BPLR01005916">
    <property type="protein sequence ID" value="GIY06011.1"/>
    <property type="molecule type" value="Genomic_DNA"/>
</dbReference>
<accession>A0AAV4QD31</accession>
<gene>
    <name evidence="1" type="ORF">CEXT_221601</name>
</gene>
<organism evidence="1 2">
    <name type="scientific">Caerostris extrusa</name>
    <name type="common">Bark spider</name>
    <name type="synonym">Caerostris bankana</name>
    <dbReference type="NCBI Taxonomy" id="172846"/>
    <lineage>
        <taxon>Eukaryota</taxon>
        <taxon>Metazoa</taxon>
        <taxon>Ecdysozoa</taxon>
        <taxon>Arthropoda</taxon>
        <taxon>Chelicerata</taxon>
        <taxon>Arachnida</taxon>
        <taxon>Araneae</taxon>
        <taxon>Araneomorphae</taxon>
        <taxon>Entelegynae</taxon>
        <taxon>Araneoidea</taxon>
        <taxon>Araneidae</taxon>
        <taxon>Caerostris</taxon>
    </lineage>
</organism>
<name>A0AAV4QD31_CAEEX</name>
<keyword evidence="2" id="KW-1185">Reference proteome</keyword>
<dbReference type="Proteomes" id="UP001054945">
    <property type="component" value="Unassembled WGS sequence"/>
</dbReference>
<sequence length="105" mass="11864">MICYIATLTCINCGEPGHMASGKGSSKFLKPLTTKIQRNLIPFSVRFHSRPAVAKLSFLLPLKTILQSQQLAPRIESQQVLREDIEFLQTDTLCTQGFYTNFQFP</sequence>
<evidence type="ECO:0000313" key="1">
    <source>
        <dbReference type="EMBL" id="GIY06011.1"/>
    </source>
</evidence>
<comment type="caution">
    <text evidence="1">The sequence shown here is derived from an EMBL/GenBank/DDBJ whole genome shotgun (WGS) entry which is preliminary data.</text>
</comment>
<reference evidence="1 2" key="1">
    <citation type="submission" date="2021-06" db="EMBL/GenBank/DDBJ databases">
        <title>Caerostris extrusa draft genome.</title>
        <authorList>
            <person name="Kono N."/>
            <person name="Arakawa K."/>
        </authorList>
    </citation>
    <scope>NUCLEOTIDE SEQUENCE [LARGE SCALE GENOMIC DNA]</scope>
</reference>
<protein>
    <submittedName>
        <fullName evidence="1">Uncharacterized protein</fullName>
    </submittedName>
</protein>
<proteinExistence type="predicted"/>
<dbReference type="AlphaFoldDB" id="A0AAV4QD31"/>
<evidence type="ECO:0000313" key="2">
    <source>
        <dbReference type="Proteomes" id="UP001054945"/>
    </source>
</evidence>